<dbReference type="GO" id="GO:0000131">
    <property type="term" value="C:incipient cellular bud site"/>
    <property type="evidence" value="ECO:0007669"/>
    <property type="project" value="EnsemblFungi"/>
</dbReference>
<dbReference type="GO" id="GO:0000144">
    <property type="term" value="C:cellular bud neck septin ring"/>
    <property type="evidence" value="ECO:0007669"/>
    <property type="project" value="EnsemblFungi"/>
</dbReference>
<dbReference type="eggNOG" id="ENOG502QURR">
    <property type="taxonomic scope" value="Eukaryota"/>
</dbReference>
<evidence type="ECO:0000313" key="6">
    <source>
        <dbReference type="Proteomes" id="UP000006790"/>
    </source>
</evidence>
<feature type="domain" description="Dystroglycan-type cadherin-like" evidence="4">
    <location>
        <begin position="21"/>
        <end position="125"/>
    </location>
</feature>
<name>I6NDI8_ERECY</name>
<dbReference type="STRING" id="931890.I6NDI8"/>
<organism evidence="5 6">
    <name type="scientific">Eremothecium cymbalariae (strain CBS 270.75 / DBVPG 7215 / KCTC 17166 / NRRL Y-17582)</name>
    <name type="common">Yeast</name>
    <dbReference type="NCBI Taxonomy" id="931890"/>
    <lineage>
        <taxon>Eukaryota</taxon>
        <taxon>Fungi</taxon>
        <taxon>Dikarya</taxon>
        <taxon>Ascomycota</taxon>
        <taxon>Saccharomycotina</taxon>
        <taxon>Saccharomycetes</taxon>
        <taxon>Saccharomycetales</taxon>
        <taxon>Saccharomycetaceae</taxon>
        <taxon>Eremothecium</taxon>
    </lineage>
</organism>
<feature type="compositionally biased region" description="Basic residues" evidence="1">
    <location>
        <begin position="796"/>
        <end position="805"/>
    </location>
</feature>
<feature type="region of interest" description="Disordered" evidence="1">
    <location>
        <begin position="579"/>
        <end position="671"/>
    </location>
</feature>
<dbReference type="InParanoid" id="I6NDI8"/>
<accession>I6NDI8</accession>
<evidence type="ECO:0000259" key="4">
    <source>
        <dbReference type="SMART" id="SM00736"/>
    </source>
</evidence>
<dbReference type="Gene3D" id="2.60.40.10">
    <property type="entry name" value="Immunoglobulins"/>
    <property type="match status" value="3"/>
</dbReference>
<keyword evidence="3" id="KW-0732">Signal</keyword>
<dbReference type="GO" id="GO:0005509">
    <property type="term" value="F:calcium ion binding"/>
    <property type="evidence" value="ECO:0007669"/>
    <property type="project" value="InterPro"/>
</dbReference>
<dbReference type="GO" id="GO:0005886">
    <property type="term" value="C:plasma membrane"/>
    <property type="evidence" value="ECO:0007669"/>
    <property type="project" value="EnsemblFungi"/>
</dbReference>
<dbReference type="EMBL" id="CP002501">
    <property type="protein sequence ID" value="AET40130.1"/>
    <property type="molecule type" value="Genomic_DNA"/>
</dbReference>
<dbReference type="OrthoDB" id="41532at2759"/>
<dbReference type="RefSeq" id="XP_003646947.1">
    <property type="nucleotide sequence ID" value="XM_003646899.1"/>
</dbReference>
<dbReference type="FunCoup" id="I6NDI8">
    <property type="interactions" value="36"/>
</dbReference>
<feature type="region of interest" description="Disordered" evidence="1">
    <location>
        <begin position="441"/>
        <end position="474"/>
    </location>
</feature>
<dbReference type="SUPFAM" id="SSF49313">
    <property type="entry name" value="Cadherin-like"/>
    <property type="match status" value="3"/>
</dbReference>
<evidence type="ECO:0000313" key="5">
    <source>
        <dbReference type="EMBL" id="AET40130.1"/>
    </source>
</evidence>
<feature type="region of interest" description="Disordered" evidence="1">
    <location>
        <begin position="772"/>
        <end position="812"/>
    </location>
</feature>
<proteinExistence type="predicted"/>
<keyword evidence="6" id="KW-1185">Reference proteome</keyword>
<dbReference type="KEGG" id="erc:Ecym_5375"/>
<gene>
    <name evidence="5" type="ordered locus">Ecym_5375</name>
</gene>
<dbReference type="SMART" id="SM00736">
    <property type="entry name" value="CADG"/>
    <property type="match status" value="3"/>
</dbReference>
<feature type="compositionally biased region" description="Low complexity" evidence="1">
    <location>
        <begin position="441"/>
        <end position="470"/>
    </location>
</feature>
<keyword evidence="2" id="KW-0472">Membrane</keyword>
<keyword evidence="2" id="KW-1133">Transmembrane helix</keyword>
<dbReference type="AlphaFoldDB" id="I6NDI8"/>
<feature type="domain" description="Dystroglycan-type cadherin-like" evidence="4">
    <location>
        <begin position="149"/>
        <end position="248"/>
    </location>
</feature>
<evidence type="ECO:0000256" key="2">
    <source>
        <dbReference type="SAM" id="Phobius"/>
    </source>
</evidence>
<evidence type="ECO:0000256" key="3">
    <source>
        <dbReference type="SAM" id="SignalP"/>
    </source>
</evidence>
<dbReference type="HOGENOM" id="CLU_017550_1_0_1"/>
<keyword evidence="2" id="KW-0812">Transmembrane</keyword>
<dbReference type="OMA" id="ATRGEWF"/>
<feature type="domain" description="Dystroglycan-type cadherin-like" evidence="4">
    <location>
        <begin position="342"/>
        <end position="431"/>
    </location>
</feature>
<dbReference type="Proteomes" id="UP000006790">
    <property type="component" value="Chromosome 5"/>
</dbReference>
<dbReference type="InterPro" id="IPR013783">
    <property type="entry name" value="Ig-like_fold"/>
</dbReference>
<reference evidence="5 6" key="1">
    <citation type="journal article" date="2011" name="G3 (Bethesda)">
        <title>Genome evolution in the Eremothecium clade of the Saccharomyces complex revealed by comparative genomics.</title>
        <authorList>
            <person name="Wendland J."/>
            <person name="Walther A."/>
        </authorList>
    </citation>
    <scope>NUCLEOTIDE SEQUENCE [LARGE SCALE GENOMIC DNA]</scope>
    <source>
        <strain evidence="6">CBS 270.75 / DBVPG 7215 / KCTC 17166 / NRRL Y-17582</strain>
    </source>
</reference>
<dbReference type="GO" id="GO:0007120">
    <property type="term" value="P:axial cellular bud site selection"/>
    <property type="evidence" value="ECO:0007669"/>
    <property type="project" value="EnsemblFungi"/>
</dbReference>
<protein>
    <recommendedName>
        <fullName evidence="4">Dystroglycan-type cadherin-like domain-containing protein</fullName>
    </recommendedName>
</protein>
<dbReference type="GeneID" id="11468467"/>
<dbReference type="InterPro" id="IPR015919">
    <property type="entry name" value="Cadherin-like_sf"/>
</dbReference>
<dbReference type="InterPro" id="IPR006644">
    <property type="entry name" value="Cadg"/>
</dbReference>
<feature type="chain" id="PRO_5003705545" description="Dystroglycan-type cadherin-like domain-containing protein" evidence="3">
    <location>
        <begin position="19"/>
        <end position="829"/>
    </location>
</feature>
<feature type="signal peptide" evidence="3">
    <location>
        <begin position="1"/>
        <end position="18"/>
    </location>
</feature>
<feature type="transmembrane region" description="Helical" evidence="2">
    <location>
        <begin position="482"/>
        <end position="505"/>
    </location>
</feature>
<evidence type="ECO:0000256" key="1">
    <source>
        <dbReference type="SAM" id="MobiDB-lite"/>
    </source>
</evidence>
<sequence length="829" mass="90142">MLLSILLFISALLYSVSGKPYESYSVNKQFPPVARLGQYFSFQLSNDTYKSESSSSEIAYEVFGLPDWLSWDRSNRVLSGTFPSEFLDSGDTKYFGVTLQGTDLSDGQSLNATYQLVATSQPAVNISSDFNLLSLLKNYGQTDGRKALKLSPGADVNLTFERDMFAVGSSSRPIVAYYGRSKQYHAPLPPWLSFDSAMLKFSGSAPVVNSDIAPEVDYSFSLIATDIEGFAGAEMSFDLIVGAHQLTTTLSNSLVVNVTDSGSFDYEIPFKYVFLDNYPISEANISTMTLQNAPDWATLKDNHLVGTLPSLAGEANFTVAISDVYRNNVFLDVSVKYTQQLFAVNSFANVNATKGSWFEHSLSPSQFTKSSGLNISVEISDADWLSFIENNLTLSGEVPDSFSSTTVNVTVAENGHTESLPMKIIGVDFATKAIDSSATAATGTASATSGSSTSSIVSASGSSTSEAGESSSKKKNSSLNKTIIACSIAIPLFFLLIIIPIILVLRKRRRPTEEESDLDSEQYADRKISGPQLGNPANNPNPFVLYQEKNPSNPFDDDASSLSSAKKLGVLNAIQLEDSSENSLENEKMGSDDDSQDGCEHYGAGFYRKEGQPVNSENWLSAGDHEGDSRRSSVFYNSQPSKRKSWRYSSHMANSTNNNRRVSNRSRRESYASVKTVSTADLLTTEVSVSTNILHDPRKSTLGARDSVFMELGGSKHSSDSRTSSSGTQSALAPLNETYAGSQTTLDPFSAGSLSGTADGSIKQENMYHHRYQYKGWKQQDSRPNPGKTKGPAVPARRKRSTKRLVKLENKGGVNVSDVNLIGQEPERD</sequence>
<feature type="region of interest" description="Disordered" evidence="1">
    <location>
        <begin position="513"/>
        <end position="561"/>
    </location>
</feature>
<dbReference type="Pfam" id="PF05345">
    <property type="entry name" value="He_PIG"/>
    <property type="match status" value="1"/>
</dbReference>